<dbReference type="SUPFAM" id="SSF50729">
    <property type="entry name" value="PH domain-like"/>
    <property type="match status" value="1"/>
</dbReference>
<feature type="region of interest" description="Disordered" evidence="2">
    <location>
        <begin position="169"/>
        <end position="197"/>
    </location>
</feature>
<organism evidence="4 5">
    <name type="scientific">Pangasianodon hypophthalmus</name>
    <name type="common">Striped catfish</name>
    <name type="synonym">Helicophagus hypophthalmus</name>
    <dbReference type="NCBI Taxonomy" id="310915"/>
    <lineage>
        <taxon>Eukaryota</taxon>
        <taxon>Metazoa</taxon>
        <taxon>Chordata</taxon>
        <taxon>Craniata</taxon>
        <taxon>Vertebrata</taxon>
        <taxon>Euteleostomi</taxon>
        <taxon>Actinopterygii</taxon>
        <taxon>Neopterygii</taxon>
        <taxon>Teleostei</taxon>
        <taxon>Ostariophysi</taxon>
        <taxon>Siluriformes</taxon>
        <taxon>Pangasiidae</taxon>
        <taxon>Pangasianodon</taxon>
    </lineage>
</organism>
<feature type="region of interest" description="Disordered" evidence="2">
    <location>
        <begin position="344"/>
        <end position="397"/>
    </location>
</feature>
<name>A0A5N5MVF6_PANHP</name>
<keyword evidence="5" id="KW-1185">Reference proteome</keyword>
<sequence>MFLICASSNEPEMYEIHTSSKEERNTWITHIRQAVDSCPHTEQRLFTEEEGARLQRFREIQEHLTVKDAQIRQALKDKLQLYADLAECVGILEDTGAHRHLLLRGDTSELQQGEQLLKGAITEVENLQNILVSSARDLPQTEENQSSSSLPRRAGTFGGYDSTISLLQKQGSMKKHSNGAGKSRERSQRASSDPQLKEMCASQGLEEADNISSPSWNMICSRFPNTEFSDRVLLLSQRLYSLQAIVSQQDSMIELQRASLFSAERQRGTDVLLEQEKQRNLEKHREEMAHFQRVQAQQQQEQERWERDRTKQLKQNEAEQLRLQEREDACKKLEERLAQERQELQNQRQKYQQDLERLRESTRAVEKEREKLEQQRKMKKRHTAPNTATTYGHDTSQLTMSSSFNGDILGNSGTDSIPPSLSQLRPTVSLSTADYSDRIDVPPRRESGTAVPAKTEVPIHLVSATNQLHKQGGVQQQIPTKLATLKSKDKSTKSKGSHRTESSASVDMKQKLSKLSSRETESSVKARRSISPHQQPQLAPPPVTDVHIIGDKYTPEPLSLLHSYPLPDDKDKEDVVFF</sequence>
<evidence type="ECO:0000256" key="2">
    <source>
        <dbReference type="SAM" id="MobiDB-lite"/>
    </source>
</evidence>
<dbReference type="PANTHER" id="PTHR47440">
    <property type="entry name" value="RIKEN CDNA A430078G23 GENE"/>
    <property type="match status" value="1"/>
</dbReference>
<dbReference type="GO" id="GO:0005085">
    <property type="term" value="F:guanyl-nucleotide exchange factor activity"/>
    <property type="evidence" value="ECO:0007669"/>
    <property type="project" value="UniProtKB-KW"/>
</dbReference>
<feature type="compositionally biased region" description="Polar residues" evidence="2">
    <location>
        <begin position="384"/>
        <end position="397"/>
    </location>
</feature>
<reference evidence="4 5" key="1">
    <citation type="submission" date="2019-06" db="EMBL/GenBank/DDBJ databases">
        <title>A chromosome-scale genome assembly of the striped catfish, Pangasianodon hypophthalmus.</title>
        <authorList>
            <person name="Wen M."/>
            <person name="Zahm M."/>
            <person name="Roques C."/>
            <person name="Cabau C."/>
            <person name="Klopp C."/>
            <person name="Donnadieu C."/>
            <person name="Jouanno E."/>
            <person name="Avarre J.-C."/>
            <person name="Campet M."/>
            <person name="Ha T.T.T."/>
            <person name="Dugue R."/>
            <person name="Lampietro C."/>
            <person name="Louis A."/>
            <person name="Herpin A."/>
            <person name="Echchiki A."/>
            <person name="Berthelot C."/>
            <person name="Parey E."/>
            <person name="Roest-Crollius H."/>
            <person name="Braasch I."/>
            <person name="Postlethwait J."/>
            <person name="Bobe J."/>
            <person name="Montfort J."/>
            <person name="Bouchez O."/>
            <person name="Begum T."/>
            <person name="Schartl M."/>
            <person name="Guiguen Y."/>
        </authorList>
    </citation>
    <scope>NUCLEOTIDE SEQUENCE [LARGE SCALE GENOMIC DNA]</scope>
    <source>
        <strain evidence="4 5">Indonesia</strain>
        <tissue evidence="4">Blood</tissue>
    </source>
</reference>
<dbReference type="InterPro" id="IPR041020">
    <property type="entry name" value="PH_16"/>
</dbReference>
<keyword evidence="1" id="KW-0344">Guanine-nucleotide releasing factor</keyword>
<evidence type="ECO:0000259" key="3">
    <source>
        <dbReference type="PROSITE" id="PS50003"/>
    </source>
</evidence>
<feature type="compositionally biased region" description="Basic and acidic residues" evidence="2">
    <location>
        <begin position="567"/>
        <end position="578"/>
    </location>
</feature>
<dbReference type="PANTHER" id="PTHR47440:SF1">
    <property type="entry name" value="RHO_RAC GUANINE NUCLEOTIDE EXCHANGE FACTOR 18"/>
    <property type="match status" value="1"/>
</dbReference>
<protein>
    <recommendedName>
        <fullName evidence="3">PH domain-containing protein</fullName>
    </recommendedName>
</protein>
<feature type="compositionally biased region" description="Basic and acidic residues" evidence="2">
    <location>
        <begin position="351"/>
        <end position="376"/>
    </location>
</feature>
<comment type="caution">
    <text evidence="4">The sequence shown here is derived from an EMBL/GenBank/DDBJ whole genome shotgun (WGS) entry which is preliminary data.</text>
</comment>
<dbReference type="PROSITE" id="PS50003">
    <property type="entry name" value="PH_DOMAIN"/>
    <property type="match status" value="1"/>
</dbReference>
<feature type="compositionally biased region" description="Polar residues" evidence="2">
    <location>
        <begin position="141"/>
        <end position="150"/>
    </location>
</feature>
<dbReference type="Gene3D" id="2.30.29.30">
    <property type="entry name" value="Pleckstrin-homology domain (PH domain)/Phosphotyrosine-binding domain (PTB)"/>
    <property type="match status" value="1"/>
</dbReference>
<dbReference type="InterPro" id="IPR011993">
    <property type="entry name" value="PH-like_dom_sf"/>
</dbReference>
<dbReference type="Pfam" id="PF17838">
    <property type="entry name" value="PH_16"/>
    <property type="match status" value="1"/>
</dbReference>
<feature type="region of interest" description="Disordered" evidence="2">
    <location>
        <begin position="135"/>
        <end position="155"/>
    </location>
</feature>
<dbReference type="EMBL" id="VFJC01000012">
    <property type="protein sequence ID" value="KAB5559054.1"/>
    <property type="molecule type" value="Genomic_DNA"/>
</dbReference>
<feature type="region of interest" description="Disordered" evidence="2">
    <location>
        <begin position="468"/>
        <end position="578"/>
    </location>
</feature>
<gene>
    <name evidence="4" type="ORF">PHYPO_G00024440</name>
</gene>
<feature type="domain" description="PH" evidence="3">
    <location>
        <begin position="1"/>
        <end position="36"/>
    </location>
</feature>
<evidence type="ECO:0000256" key="1">
    <source>
        <dbReference type="ARBA" id="ARBA00022658"/>
    </source>
</evidence>
<evidence type="ECO:0000313" key="5">
    <source>
        <dbReference type="Proteomes" id="UP000327468"/>
    </source>
</evidence>
<feature type="compositionally biased region" description="Polar residues" evidence="2">
    <location>
        <begin position="468"/>
        <end position="479"/>
    </location>
</feature>
<dbReference type="Proteomes" id="UP000327468">
    <property type="component" value="Chromosome 11"/>
</dbReference>
<dbReference type="AlphaFoldDB" id="A0A5N5MVF6"/>
<proteinExistence type="predicted"/>
<dbReference type="InterPro" id="IPR053089">
    <property type="entry name" value="Rho_GEF18"/>
</dbReference>
<evidence type="ECO:0000313" key="4">
    <source>
        <dbReference type="EMBL" id="KAB5559054.1"/>
    </source>
</evidence>
<dbReference type="InterPro" id="IPR001849">
    <property type="entry name" value="PH_domain"/>
</dbReference>
<accession>A0A5N5MVF6</accession>